<feature type="region of interest" description="Disordered" evidence="12">
    <location>
        <begin position="80"/>
        <end position="155"/>
    </location>
</feature>
<dbReference type="GO" id="GO:0000281">
    <property type="term" value="P:mitotic cytokinesis"/>
    <property type="evidence" value="ECO:0007669"/>
    <property type="project" value="InterPro"/>
</dbReference>
<accession>A0A3B3RCE8</accession>
<keyword evidence="14" id="KW-1185">Reference proteome</keyword>
<keyword evidence="6" id="KW-0493">Microtubule</keyword>
<protein>
    <submittedName>
        <fullName evidence="13">Nucleolar and spindle associated protein 1</fullName>
    </submittedName>
</protein>
<dbReference type="GO" id="GO:0001755">
    <property type="term" value="P:neural crest cell migration"/>
    <property type="evidence" value="ECO:0007669"/>
    <property type="project" value="Ensembl"/>
</dbReference>
<reference evidence="13" key="2">
    <citation type="submission" date="2025-09" db="UniProtKB">
        <authorList>
            <consortium name="Ensembl"/>
        </authorList>
    </citation>
    <scope>IDENTIFICATION</scope>
</reference>
<dbReference type="GO" id="GO:0003677">
    <property type="term" value="F:DNA binding"/>
    <property type="evidence" value="ECO:0007669"/>
    <property type="project" value="UniProtKB-KW"/>
</dbReference>
<dbReference type="GO" id="GO:0005730">
    <property type="term" value="C:nucleolus"/>
    <property type="evidence" value="ECO:0007669"/>
    <property type="project" value="TreeGrafter"/>
</dbReference>
<organism evidence="13 14">
    <name type="scientific">Paramormyrops kingsleyae</name>
    <dbReference type="NCBI Taxonomy" id="1676925"/>
    <lineage>
        <taxon>Eukaryota</taxon>
        <taxon>Metazoa</taxon>
        <taxon>Chordata</taxon>
        <taxon>Craniata</taxon>
        <taxon>Vertebrata</taxon>
        <taxon>Euteleostomi</taxon>
        <taxon>Actinopterygii</taxon>
        <taxon>Neopterygii</taxon>
        <taxon>Teleostei</taxon>
        <taxon>Osteoglossocephala</taxon>
        <taxon>Osteoglossomorpha</taxon>
        <taxon>Osteoglossiformes</taxon>
        <taxon>Mormyridae</taxon>
        <taxon>Paramormyrops</taxon>
    </lineage>
</organism>
<keyword evidence="7" id="KW-0498">Mitosis</keyword>
<dbReference type="PANTHER" id="PTHR15874:SF1">
    <property type="entry name" value="NUCLEOLAR AND SPINDLE-ASSOCIATED PROTEIN 1"/>
    <property type="match status" value="1"/>
</dbReference>
<dbReference type="AlphaFoldDB" id="A0A3B3RCE8"/>
<evidence type="ECO:0000256" key="4">
    <source>
        <dbReference type="ARBA" id="ARBA00022490"/>
    </source>
</evidence>
<evidence type="ECO:0000256" key="3">
    <source>
        <dbReference type="ARBA" id="ARBA00009702"/>
    </source>
</evidence>
<keyword evidence="9" id="KW-0206">Cytoskeleton</keyword>
<feature type="region of interest" description="Disordered" evidence="12">
    <location>
        <begin position="169"/>
        <end position="205"/>
    </location>
</feature>
<evidence type="ECO:0000256" key="6">
    <source>
        <dbReference type="ARBA" id="ARBA00022701"/>
    </source>
</evidence>
<comment type="similarity">
    <text evidence="3">Belongs to the NUSAP family.</text>
</comment>
<dbReference type="GO" id="GO:0007076">
    <property type="term" value="P:mitotic chromosome condensation"/>
    <property type="evidence" value="ECO:0007669"/>
    <property type="project" value="TreeGrafter"/>
</dbReference>
<dbReference type="CTD" id="51203"/>
<feature type="region of interest" description="Disordered" evidence="12">
    <location>
        <begin position="345"/>
        <end position="365"/>
    </location>
</feature>
<feature type="compositionally biased region" description="Polar residues" evidence="12">
    <location>
        <begin position="433"/>
        <end position="442"/>
    </location>
</feature>
<name>A0A3B3RCE8_9TELE</name>
<feature type="compositionally biased region" description="Basic and acidic residues" evidence="12">
    <location>
        <begin position="453"/>
        <end position="474"/>
    </location>
</feature>
<dbReference type="GO" id="GO:0040001">
    <property type="term" value="P:establishment of mitotic spindle localization"/>
    <property type="evidence" value="ECO:0007669"/>
    <property type="project" value="InterPro"/>
</dbReference>
<feature type="region of interest" description="Disordered" evidence="12">
    <location>
        <begin position="433"/>
        <end position="483"/>
    </location>
</feature>
<dbReference type="PANTHER" id="PTHR15874">
    <property type="entry name" value="NUCLEOLAR AND SPINDLE-ASSOCIATED PROTEIN 1"/>
    <property type="match status" value="1"/>
</dbReference>
<dbReference type="Pfam" id="PF16006">
    <property type="entry name" value="NUSAP"/>
    <property type="match status" value="1"/>
</dbReference>
<evidence type="ECO:0000256" key="12">
    <source>
        <dbReference type="SAM" id="MobiDB-lite"/>
    </source>
</evidence>
<evidence type="ECO:0000256" key="8">
    <source>
        <dbReference type="ARBA" id="ARBA00023125"/>
    </source>
</evidence>
<feature type="compositionally biased region" description="Polar residues" evidence="12">
    <location>
        <begin position="80"/>
        <end position="98"/>
    </location>
</feature>
<dbReference type="InterPro" id="IPR026756">
    <property type="entry name" value="NuSAP"/>
</dbReference>
<dbReference type="GeneTree" id="ENSGT00390000006370"/>
<feature type="compositionally biased region" description="Basic and acidic residues" evidence="12">
    <location>
        <begin position="137"/>
        <end position="146"/>
    </location>
</feature>
<dbReference type="KEGG" id="pki:111856241"/>
<keyword evidence="4" id="KW-0963">Cytoplasm</keyword>
<evidence type="ECO:0000313" key="13">
    <source>
        <dbReference type="Ensembl" id="ENSPKIP00000016043.1"/>
    </source>
</evidence>
<comment type="subcellular location">
    <subcellularLocation>
        <location evidence="2">Cytoplasm</location>
        <location evidence="2">Cytoskeleton</location>
        <location evidence="2">Spindle</location>
    </subcellularLocation>
    <subcellularLocation>
        <location evidence="1">Nucleus</location>
    </subcellularLocation>
</comment>
<evidence type="ECO:0000313" key="14">
    <source>
        <dbReference type="Proteomes" id="UP000261540"/>
    </source>
</evidence>
<sequence length="483" mass="54204">MWKTNLEDIRELLPSFELLLLISQHLEYNMDLSSLKYADLQKLAKDVGLKANMKADKLLKALNRYYQEQEYHVECGNTLSADNSQLDEPSDVPPSTDSGAFVTKHRGRGKKSKNKQANEKDDGAESALILAGNLDQMDEKMDEPSFKKRRLSEVQPEIPTTATVSVGERDMQSETASAKNGLEAGKGEGKNVRPGKIPRHEGLLKKQCRPALKPTTPNFKKLHEAHFNKMESIDSYVQRKAKQIEVYKTSVKELKMISEKTIPKSADKGIMKPAATRVSLFSPVPKGKRPKSETRRLTQPSARKPAPKDNGVFVPTVMSARKISVRFSQTTLDNEHKRSLVKTPARMSPFGDSNLTPRPVSRIKPETKPALNTSIIKTPGTAFVFTGNTSTSTTPGTNKKNTFDLKASLSRPLSYEPHKGKLKPFGMTQENTALNRSQSTQSHQKKYKQHQVQTREDRRTKQMEDRKQKKEKVLGARRGLVLT</sequence>
<evidence type="ECO:0000256" key="10">
    <source>
        <dbReference type="ARBA" id="ARBA00023242"/>
    </source>
</evidence>
<dbReference type="GO" id="GO:0008017">
    <property type="term" value="F:microtubule binding"/>
    <property type="evidence" value="ECO:0007669"/>
    <property type="project" value="TreeGrafter"/>
</dbReference>
<evidence type="ECO:0000256" key="5">
    <source>
        <dbReference type="ARBA" id="ARBA00022618"/>
    </source>
</evidence>
<evidence type="ECO:0000256" key="2">
    <source>
        <dbReference type="ARBA" id="ARBA00004186"/>
    </source>
</evidence>
<reference evidence="13" key="1">
    <citation type="submission" date="2025-08" db="UniProtKB">
        <authorList>
            <consortium name="Ensembl"/>
        </authorList>
    </citation>
    <scope>IDENTIFICATION</scope>
</reference>
<dbReference type="GO" id="GO:0005874">
    <property type="term" value="C:microtubule"/>
    <property type="evidence" value="ECO:0007669"/>
    <property type="project" value="UniProtKB-KW"/>
</dbReference>
<proteinExistence type="inferred from homology"/>
<dbReference type="STRING" id="1676925.ENSPKIP00000016043"/>
<keyword evidence="8" id="KW-0238">DNA-binding</keyword>
<evidence type="ECO:0000256" key="1">
    <source>
        <dbReference type="ARBA" id="ARBA00004123"/>
    </source>
</evidence>
<evidence type="ECO:0000256" key="7">
    <source>
        <dbReference type="ARBA" id="ARBA00022776"/>
    </source>
</evidence>
<dbReference type="OrthoDB" id="3258416at2759"/>
<dbReference type="Ensembl" id="ENSPKIT00000040524.1">
    <property type="protein sequence ID" value="ENSPKIP00000016043.1"/>
    <property type="gene ID" value="ENSPKIG00000002537.1"/>
</dbReference>
<keyword evidence="11" id="KW-0131">Cell cycle</keyword>
<evidence type="ECO:0000256" key="9">
    <source>
        <dbReference type="ARBA" id="ARBA00023212"/>
    </source>
</evidence>
<feature type="compositionally biased region" description="Basic residues" evidence="12">
    <location>
        <begin position="103"/>
        <end position="114"/>
    </location>
</feature>
<feature type="region of interest" description="Disordered" evidence="12">
    <location>
        <begin position="281"/>
        <end position="312"/>
    </location>
</feature>
<keyword evidence="10" id="KW-0539">Nucleus</keyword>
<dbReference type="GO" id="GO:0072686">
    <property type="term" value="C:mitotic spindle"/>
    <property type="evidence" value="ECO:0007669"/>
    <property type="project" value="TreeGrafter"/>
</dbReference>
<evidence type="ECO:0000256" key="11">
    <source>
        <dbReference type="ARBA" id="ARBA00023306"/>
    </source>
</evidence>
<keyword evidence="5" id="KW-0132">Cell division</keyword>
<dbReference type="Proteomes" id="UP000261540">
    <property type="component" value="Unplaced"/>
</dbReference>